<proteinExistence type="predicted"/>
<evidence type="ECO:0000259" key="1">
    <source>
        <dbReference type="Pfam" id="PF13966"/>
    </source>
</evidence>
<sequence>MWRALLNILHTANNLYRRKILDSPYCPRCHIAKEDVLHALLRCKMTRKVWELSNVAEILDKNSFTDFYSASLYLHSSLPKEKFEGFVALAWSVWRARNLTLFTKEGMDISSTLIRADRVSQAYKDAQETCIKSIGAPVLSTEER</sequence>
<dbReference type="InterPro" id="IPR026960">
    <property type="entry name" value="RVT-Znf"/>
</dbReference>
<evidence type="ECO:0000313" key="3">
    <source>
        <dbReference type="Proteomes" id="UP001428341"/>
    </source>
</evidence>
<evidence type="ECO:0000313" key="2">
    <source>
        <dbReference type="EMBL" id="KAK9207862.1"/>
    </source>
</evidence>
<reference evidence="2 3" key="1">
    <citation type="submission" date="2024-05" db="EMBL/GenBank/DDBJ databases">
        <title>Haplotype-resolved chromosome-level genome assembly of Huyou (Citrus changshanensis).</title>
        <authorList>
            <person name="Miao C."/>
            <person name="Chen W."/>
            <person name="Wu Y."/>
            <person name="Wang L."/>
            <person name="Zhao S."/>
            <person name="Grierson D."/>
            <person name="Xu C."/>
            <person name="Chen K."/>
        </authorList>
    </citation>
    <scope>NUCLEOTIDE SEQUENCE [LARGE SCALE GENOMIC DNA]</scope>
    <source>
        <strain evidence="2">01-14</strain>
        <tissue evidence="2">Leaf</tissue>
    </source>
</reference>
<dbReference type="AlphaFoldDB" id="A0AAP0MCF0"/>
<gene>
    <name evidence="2" type="ORF">WN944_000210</name>
</gene>
<protein>
    <recommendedName>
        <fullName evidence="1">Reverse transcriptase zinc-binding domain-containing protein</fullName>
    </recommendedName>
</protein>
<dbReference type="Proteomes" id="UP001428341">
    <property type="component" value="Unassembled WGS sequence"/>
</dbReference>
<organism evidence="2 3">
    <name type="scientific">Citrus x changshan-huyou</name>
    <dbReference type="NCBI Taxonomy" id="2935761"/>
    <lineage>
        <taxon>Eukaryota</taxon>
        <taxon>Viridiplantae</taxon>
        <taxon>Streptophyta</taxon>
        <taxon>Embryophyta</taxon>
        <taxon>Tracheophyta</taxon>
        <taxon>Spermatophyta</taxon>
        <taxon>Magnoliopsida</taxon>
        <taxon>eudicotyledons</taxon>
        <taxon>Gunneridae</taxon>
        <taxon>Pentapetalae</taxon>
        <taxon>rosids</taxon>
        <taxon>malvids</taxon>
        <taxon>Sapindales</taxon>
        <taxon>Rutaceae</taxon>
        <taxon>Aurantioideae</taxon>
        <taxon>Citrus</taxon>
    </lineage>
</organism>
<keyword evidence="3" id="KW-1185">Reference proteome</keyword>
<comment type="caution">
    <text evidence="2">The sequence shown here is derived from an EMBL/GenBank/DDBJ whole genome shotgun (WGS) entry which is preliminary data.</text>
</comment>
<dbReference type="EMBL" id="JBCGBO010000004">
    <property type="protein sequence ID" value="KAK9207862.1"/>
    <property type="molecule type" value="Genomic_DNA"/>
</dbReference>
<feature type="domain" description="Reverse transcriptase zinc-binding" evidence="1">
    <location>
        <begin position="1"/>
        <end position="50"/>
    </location>
</feature>
<accession>A0AAP0MCF0</accession>
<dbReference type="Pfam" id="PF13966">
    <property type="entry name" value="zf-RVT"/>
    <property type="match status" value="1"/>
</dbReference>
<name>A0AAP0MCF0_9ROSI</name>